<dbReference type="RefSeq" id="WP_090535912.1">
    <property type="nucleotide sequence ID" value="NZ_FNRQ01000007.1"/>
</dbReference>
<gene>
    <name evidence="2" type="ORF">SAMN05192564_107146</name>
</gene>
<organism evidence="2 3">
    <name type="scientific">Paraburkholderia sartisoli</name>
    <dbReference type="NCBI Taxonomy" id="83784"/>
    <lineage>
        <taxon>Bacteria</taxon>
        <taxon>Pseudomonadati</taxon>
        <taxon>Pseudomonadota</taxon>
        <taxon>Betaproteobacteria</taxon>
        <taxon>Burkholderiales</taxon>
        <taxon>Burkholderiaceae</taxon>
        <taxon>Paraburkholderia</taxon>
    </lineage>
</organism>
<keyword evidence="3" id="KW-1185">Reference proteome</keyword>
<sequence>MTEAIETHLPEISQPFSWATRTAGVIYTAHGPVRLDGSIETGAIEDQAHLTFRNLELTLNGAGASLRDVAQVLIYLVDVTDVGAVDKIYRQYFQKPYPNRSTVIVNALVVSGMKIEIVAYAADSKILVA</sequence>
<reference evidence="3" key="1">
    <citation type="submission" date="2016-10" db="EMBL/GenBank/DDBJ databases">
        <authorList>
            <person name="Varghese N."/>
            <person name="Submissions S."/>
        </authorList>
    </citation>
    <scope>NUCLEOTIDE SEQUENCE [LARGE SCALE GENOMIC DNA]</scope>
    <source>
        <strain evidence="3">LMG 24000</strain>
    </source>
</reference>
<comment type="similarity">
    <text evidence="1">Belongs to the RutC family.</text>
</comment>
<dbReference type="PANTHER" id="PTHR11803:SF58">
    <property type="entry name" value="PROTEIN HMF1-RELATED"/>
    <property type="match status" value="1"/>
</dbReference>
<dbReference type="SUPFAM" id="SSF55298">
    <property type="entry name" value="YjgF-like"/>
    <property type="match status" value="1"/>
</dbReference>
<evidence type="ECO:0000313" key="2">
    <source>
        <dbReference type="EMBL" id="SEB16199.1"/>
    </source>
</evidence>
<dbReference type="Pfam" id="PF01042">
    <property type="entry name" value="Ribonuc_L-PSP"/>
    <property type="match status" value="1"/>
</dbReference>
<dbReference type="InterPro" id="IPR035959">
    <property type="entry name" value="RutC-like_sf"/>
</dbReference>
<evidence type="ECO:0000256" key="1">
    <source>
        <dbReference type="ARBA" id="ARBA00010552"/>
    </source>
</evidence>
<dbReference type="STRING" id="83784.SAMN05192564_107146"/>
<accession>A0A1H4H301</accession>
<dbReference type="Proteomes" id="UP000198638">
    <property type="component" value="Unassembled WGS sequence"/>
</dbReference>
<dbReference type="PANTHER" id="PTHR11803">
    <property type="entry name" value="2-IMINOBUTANOATE/2-IMINOPROPANOATE DEAMINASE RIDA"/>
    <property type="match status" value="1"/>
</dbReference>
<dbReference type="Gene3D" id="3.30.1330.40">
    <property type="entry name" value="RutC-like"/>
    <property type="match status" value="1"/>
</dbReference>
<dbReference type="InterPro" id="IPR006175">
    <property type="entry name" value="YjgF/YER057c/UK114"/>
</dbReference>
<proteinExistence type="inferred from homology"/>
<dbReference type="AlphaFoldDB" id="A0A1H4H301"/>
<dbReference type="GO" id="GO:0019239">
    <property type="term" value="F:deaminase activity"/>
    <property type="evidence" value="ECO:0007669"/>
    <property type="project" value="TreeGrafter"/>
</dbReference>
<dbReference type="EMBL" id="FNRQ01000007">
    <property type="protein sequence ID" value="SEB16199.1"/>
    <property type="molecule type" value="Genomic_DNA"/>
</dbReference>
<evidence type="ECO:0000313" key="3">
    <source>
        <dbReference type="Proteomes" id="UP000198638"/>
    </source>
</evidence>
<dbReference type="GO" id="GO:0005829">
    <property type="term" value="C:cytosol"/>
    <property type="evidence" value="ECO:0007669"/>
    <property type="project" value="TreeGrafter"/>
</dbReference>
<name>A0A1H4H301_9BURK</name>
<dbReference type="OrthoDB" id="8655901at2"/>
<protein>
    <submittedName>
        <fullName evidence="2">Enamine deaminase RidA, house cleaning of reactive enamine intermediates, YjgF/YER057c/UK114 family</fullName>
    </submittedName>
</protein>